<evidence type="ECO:0000313" key="3">
    <source>
        <dbReference type="EMBL" id="MDV5171610.1"/>
    </source>
</evidence>
<evidence type="ECO:0000256" key="1">
    <source>
        <dbReference type="SAM" id="SignalP"/>
    </source>
</evidence>
<comment type="caution">
    <text evidence="3">The sequence shown here is derived from an EMBL/GenBank/DDBJ whole genome shotgun (WGS) entry which is preliminary data.</text>
</comment>
<dbReference type="InterPro" id="IPR029000">
    <property type="entry name" value="Cyclophilin-like_dom_sf"/>
</dbReference>
<organism evidence="3 4">
    <name type="scientific">Photobacterium rosenbergii</name>
    <dbReference type="NCBI Taxonomy" id="294936"/>
    <lineage>
        <taxon>Bacteria</taxon>
        <taxon>Pseudomonadati</taxon>
        <taxon>Pseudomonadota</taxon>
        <taxon>Gammaproteobacteria</taxon>
        <taxon>Vibrionales</taxon>
        <taxon>Vibrionaceae</taxon>
        <taxon>Photobacterium</taxon>
    </lineage>
</organism>
<feature type="signal peptide" evidence="1">
    <location>
        <begin position="1"/>
        <end position="23"/>
    </location>
</feature>
<sequence>MKINIAVLFLSVAPLSMVSQLHAHSINGEHLSGQELALSEKKIQVSSNRNVAVFQLYDTRAAAEFYRQLPLELELSNFRQAQWMFYPPEKLNITDNEAYHDGKKGELSYYAPWGDVFMLYKDFYASDHMHRLGVVIDGIDNIAPMSGTVAIEKY</sequence>
<dbReference type="RefSeq" id="WP_317524431.1">
    <property type="nucleotide sequence ID" value="NZ_JAWJZI010000014.1"/>
</dbReference>
<dbReference type="EMBL" id="JAWJZI010000014">
    <property type="protein sequence ID" value="MDV5171610.1"/>
    <property type="molecule type" value="Genomic_DNA"/>
</dbReference>
<evidence type="ECO:0000313" key="4">
    <source>
        <dbReference type="Proteomes" id="UP001186452"/>
    </source>
</evidence>
<dbReference type="Proteomes" id="UP001186452">
    <property type="component" value="Unassembled WGS sequence"/>
</dbReference>
<keyword evidence="1" id="KW-0732">Signal</keyword>
<feature type="domain" description="Cyclophilin-like" evidence="2">
    <location>
        <begin position="47"/>
        <end position="149"/>
    </location>
</feature>
<proteinExistence type="predicted"/>
<feature type="chain" id="PRO_5045686126" evidence="1">
    <location>
        <begin position="24"/>
        <end position="154"/>
    </location>
</feature>
<gene>
    <name evidence="3" type="ORF">R2X38_21665</name>
</gene>
<dbReference type="Pfam" id="PF18050">
    <property type="entry name" value="Cyclophil_like2"/>
    <property type="match status" value="1"/>
</dbReference>
<evidence type="ECO:0000259" key="2">
    <source>
        <dbReference type="Pfam" id="PF18050"/>
    </source>
</evidence>
<accession>A0ABU3ZND8</accession>
<protein>
    <submittedName>
        <fullName evidence="3">Cyclophilin-like fold protein</fullName>
    </submittedName>
</protein>
<keyword evidence="4" id="KW-1185">Reference proteome</keyword>
<dbReference type="SUPFAM" id="SSF50891">
    <property type="entry name" value="Cyclophilin-like"/>
    <property type="match status" value="1"/>
</dbReference>
<dbReference type="InterPro" id="IPR041183">
    <property type="entry name" value="Cyclophilin-like"/>
</dbReference>
<dbReference type="Gene3D" id="2.40.100.20">
    <property type="match status" value="1"/>
</dbReference>
<name>A0ABU3ZND8_9GAMM</name>
<reference evidence="3 4" key="1">
    <citation type="submission" date="2023-10" db="EMBL/GenBank/DDBJ databases">
        <title>Marine bacteria isolated from horseshoe crab.</title>
        <authorList>
            <person name="Cheng T.H."/>
        </authorList>
    </citation>
    <scope>NUCLEOTIDE SEQUENCE [LARGE SCALE GENOMIC DNA]</scope>
    <source>
        <strain evidence="3 4">HSC6</strain>
    </source>
</reference>